<dbReference type="RefSeq" id="WP_289367198.1">
    <property type="nucleotide sequence ID" value="NZ_JAUCBP010000013.1"/>
</dbReference>
<dbReference type="EMBL" id="JAUCBP010000013">
    <property type="protein sequence ID" value="MDM7862293.1"/>
    <property type="molecule type" value="Genomic_DNA"/>
</dbReference>
<evidence type="ECO:0000313" key="2">
    <source>
        <dbReference type="EMBL" id="MDM7862293.1"/>
    </source>
</evidence>
<keyword evidence="3" id="KW-1185">Reference proteome</keyword>
<evidence type="ECO:0000256" key="1">
    <source>
        <dbReference type="SAM" id="Phobius"/>
    </source>
</evidence>
<keyword evidence="1" id="KW-0812">Transmembrane</keyword>
<gene>
    <name evidence="2" type="ORF">QTP81_16925</name>
</gene>
<comment type="caution">
    <text evidence="2">The sequence shown here is derived from an EMBL/GenBank/DDBJ whole genome shotgun (WGS) entry which is preliminary data.</text>
</comment>
<feature type="transmembrane region" description="Helical" evidence="1">
    <location>
        <begin position="32"/>
        <end position="50"/>
    </location>
</feature>
<keyword evidence="1" id="KW-0472">Membrane</keyword>
<keyword evidence="1" id="KW-1133">Transmembrane helix</keyword>
<dbReference type="Proteomes" id="UP001234343">
    <property type="component" value="Unassembled WGS sequence"/>
</dbReference>
<organism evidence="2 3">
    <name type="scientific">Alteromonas arenosi</name>
    <dbReference type="NCBI Taxonomy" id="3055817"/>
    <lineage>
        <taxon>Bacteria</taxon>
        <taxon>Pseudomonadati</taxon>
        <taxon>Pseudomonadota</taxon>
        <taxon>Gammaproteobacteria</taxon>
        <taxon>Alteromonadales</taxon>
        <taxon>Alteromonadaceae</taxon>
        <taxon>Alteromonas/Salinimonas group</taxon>
        <taxon>Alteromonas</taxon>
    </lineage>
</organism>
<evidence type="ECO:0008006" key="4">
    <source>
        <dbReference type="Google" id="ProtNLM"/>
    </source>
</evidence>
<sequence>MDTKKKKALINWLNFAEEPDQYLLGVRKQADIFLILAVLMFITSVYLYFLTDITHILMSICVWVSGMSAAYAAILLSSIYSLRILHKHISIENIRSELNG</sequence>
<accession>A0ABT7T1H3</accession>
<name>A0ABT7T1H3_9ALTE</name>
<reference evidence="2 3" key="1">
    <citation type="submission" date="2023-06" db="EMBL/GenBank/DDBJ databases">
        <title>Alteromonas sp. ASW11-36 isolated from intertidal sand.</title>
        <authorList>
            <person name="Li Y."/>
        </authorList>
    </citation>
    <scope>NUCLEOTIDE SEQUENCE [LARGE SCALE GENOMIC DNA]</scope>
    <source>
        <strain evidence="2 3">ASW11-36</strain>
    </source>
</reference>
<feature type="transmembrane region" description="Helical" evidence="1">
    <location>
        <begin position="56"/>
        <end position="80"/>
    </location>
</feature>
<evidence type="ECO:0000313" key="3">
    <source>
        <dbReference type="Proteomes" id="UP001234343"/>
    </source>
</evidence>
<proteinExistence type="predicted"/>
<protein>
    <recommendedName>
        <fullName evidence="4">DUF485 domain-containing protein</fullName>
    </recommendedName>
</protein>